<proteinExistence type="predicted"/>
<protein>
    <submittedName>
        <fullName evidence="1">Uncharacterized protein</fullName>
    </submittedName>
</protein>
<evidence type="ECO:0000313" key="1">
    <source>
        <dbReference type="EMBL" id="KZT07340.1"/>
    </source>
</evidence>
<dbReference type="RefSeq" id="XP_040765080.1">
    <property type="nucleotide sequence ID" value="XM_040908788.1"/>
</dbReference>
<name>A0A165EM15_9APHY</name>
<gene>
    <name evidence="1" type="ORF">LAESUDRAFT_725252</name>
</gene>
<keyword evidence="2" id="KW-1185">Reference proteome</keyword>
<organism evidence="1 2">
    <name type="scientific">Laetiporus sulphureus 93-53</name>
    <dbReference type="NCBI Taxonomy" id="1314785"/>
    <lineage>
        <taxon>Eukaryota</taxon>
        <taxon>Fungi</taxon>
        <taxon>Dikarya</taxon>
        <taxon>Basidiomycota</taxon>
        <taxon>Agaricomycotina</taxon>
        <taxon>Agaricomycetes</taxon>
        <taxon>Polyporales</taxon>
        <taxon>Laetiporus</taxon>
    </lineage>
</organism>
<sequence>MQGTLVRLFHRTDIAGRTWPRIAAVEQSTISDKAPLVPSAGQKRATTTMNNNHRWTSTINALRAPRPIRAAGRTQSAIIPSTGTLGSAKCGFARVNSAR</sequence>
<dbReference type="EMBL" id="KV427620">
    <property type="protein sequence ID" value="KZT07340.1"/>
    <property type="molecule type" value="Genomic_DNA"/>
</dbReference>
<reference evidence="1 2" key="1">
    <citation type="journal article" date="2016" name="Mol. Biol. Evol.">
        <title>Comparative Genomics of Early-Diverging Mushroom-Forming Fungi Provides Insights into the Origins of Lignocellulose Decay Capabilities.</title>
        <authorList>
            <person name="Nagy L.G."/>
            <person name="Riley R."/>
            <person name="Tritt A."/>
            <person name="Adam C."/>
            <person name="Daum C."/>
            <person name="Floudas D."/>
            <person name="Sun H."/>
            <person name="Yadav J.S."/>
            <person name="Pangilinan J."/>
            <person name="Larsson K.H."/>
            <person name="Matsuura K."/>
            <person name="Barry K."/>
            <person name="Labutti K."/>
            <person name="Kuo R."/>
            <person name="Ohm R.A."/>
            <person name="Bhattacharya S.S."/>
            <person name="Shirouzu T."/>
            <person name="Yoshinaga Y."/>
            <person name="Martin F.M."/>
            <person name="Grigoriev I.V."/>
            <person name="Hibbett D.S."/>
        </authorList>
    </citation>
    <scope>NUCLEOTIDE SEQUENCE [LARGE SCALE GENOMIC DNA]</scope>
    <source>
        <strain evidence="1 2">93-53</strain>
    </source>
</reference>
<dbReference type="AlphaFoldDB" id="A0A165EM15"/>
<evidence type="ECO:0000313" key="2">
    <source>
        <dbReference type="Proteomes" id="UP000076871"/>
    </source>
</evidence>
<dbReference type="Proteomes" id="UP000076871">
    <property type="component" value="Unassembled WGS sequence"/>
</dbReference>
<dbReference type="GeneID" id="63825817"/>
<accession>A0A165EM15</accession>
<dbReference type="InParanoid" id="A0A165EM15"/>